<dbReference type="Proteomes" id="UP001055219">
    <property type="component" value="Unassembled WGS sequence"/>
</dbReference>
<reference evidence="3" key="2">
    <citation type="submission" date="2022-07" db="EMBL/GenBank/DDBJ databases">
        <authorList>
            <person name="Goncalves M.F.M."/>
            <person name="Hilario S."/>
            <person name="Van De Peer Y."/>
            <person name="Esteves A.C."/>
            <person name="Alves A."/>
        </authorList>
    </citation>
    <scope>NUCLEOTIDE SEQUENCE</scope>
    <source>
        <strain evidence="3">MUM 19.33</strain>
    </source>
</reference>
<dbReference type="OrthoDB" id="2342176at2759"/>
<keyword evidence="2" id="KW-0732">Signal</keyword>
<feature type="signal peptide" evidence="2">
    <location>
        <begin position="1"/>
        <end position="16"/>
    </location>
</feature>
<dbReference type="Gene3D" id="2.70.50.70">
    <property type="match status" value="1"/>
</dbReference>
<feature type="chain" id="PRO_5040298646" description="Extracellular protein" evidence="2">
    <location>
        <begin position="17"/>
        <end position="223"/>
    </location>
</feature>
<keyword evidence="4" id="KW-1185">Reference proteome</keyword>
<evidence type="ECO:0000313" key="4">
    <source>
        <dbReference type="Proteomes" id="UP001055219"/>
    </source>
</evidence>
<reference evidence="3" key="1">
    <citation type="journal article" date="2021" name="J Fungi (Basel)">
        <title>Genomic and Metabolomic Analyses of the Marine Fungus Emericellopsis cladophorae: Insights into Saltwater Adaptability Mechanisms and Its Biosynthetic Potential.</title>
        <authorList>
            <person name="Goncalves M.F.M."/>
            <person name="Hilario S."/>
            <person name="Van de Peer Y."/>
            <person name="Esteves A.C."/>
            <person name="Alves A."/>
        </authorList>
    </citation>
    <scope>NUCLEOTIDE SEQUENCE</scope>
    <source>
        <strain evidence="3">MUM 19.33</strain>
    </source>
</reference>
<dbReference type="PANTHER" id="PTHR36182">
    <property type="entry name" value="PROTEIN, PUTATIVE (AFU_ORTHOLOGUE AFUA_6G10930)-RELATED"/>
    <property type="match status" value="1"/>
</dbReference>
<comment type="caution">
    <text evidence="3">The sequence shown here is derived from an EMBL/GenBank/DDBJ whole genome shotgun (WGS) entry which is preliminary data.</text>
</comment>
<dbReference type="PANTHER" id="PTHR36182:SF1">
    <property type="entry name" value="PROTEIN, PUTATIVE (AFU_ORTHOLOGUE AFUA_6G10930)-RELATED"/>
    <property type="match status" value="1"/>
</dbReference>
<protein>
    <recommendedName>
        <fullName evidence="5">Extracellular protein</fullName>
    </recommendedName>
</protein>
<gene>
    <name evidence="3" type="ORF">J7T54_001514</name>
</gene>
<name>A0A9P9XVE1_9HYPO</name>
<dbReference type="AlphaFoldDB" id="A0A9P9XVE1"/>
<evidence type="ECO:0000313" key="3">
    <source>
        <dbReference type="EMBL" id="KAI6778094.1"/>
    </source>
</evidence>
<dbReference type="EMBL" id="JAGIXG020000082">
    <property type="protein sequence ID" value="KAI6778094.1"/>
    <property type="molecule type" value="Genomic_DNA"/>
</dbReference>
<evidence type="ECO:0008006" key="5">
    <source>
        <dbReference type="Google" id="ProtNLM"/>
    </source>
</evidence>
<evidence type="ECO:0000256" key="2">
    <source>
        <dbReference type="SAM" id="SignalP"/>
    </source>
</evidence>
<proteinExistence type="predicted"/>
<dbReference type="RefSeq" id="XP_051358950.1">
    <property type="nucleotide sequence ID" value="XM_051510096.1"/>
</dbReference>
<accession>A0A9P9XVE1</accession>
<organism evidence="3 4">
    <name type="scientific">Emericellopsis cladophorae</name>
    <dbReference type="NCBI Taxonomy" id="2686198"/>
    <lineage>
        <taxon>Eukaryota</taxon>
        <taxon>Fungi</taxon>
        <taxon>Dikarya</taxon>
        <taxon>Ascomycota</taxon>
        <taxon>Pezizomycotina</taxon>
        <taxon>Sordariomycetes</taxon>
        <taxon>Hypocreomycetidae</taxon>
        <taxon>Hypocreales</taxon>
        <taxon>Bionectriaceae</taxon>
        <taxon>Emericellopsis</taxon>
    </lineage>
</organism>
<feature type="region of interest" description="Disordered" evidence="1">
    <location>
        <begin position="195"/>
        <end position="223"/>
    </location>
</feature>
<sequence>MKTLAIVASMLGLASAHMEMSNPPPFRSRYNPHTTNIDYDLVNPLAADGSNYPCKGYHTSFNTPQGASVATWQPGSQQTLSIVGSATHNGGSCQASLSYDGGASWKVIKSWIGNCPLKKDWPFTVPSDTPSGEALFAWSWHNNIGNREMYMNCAHVTIGGNNGGSLSGRPDIFVANVGSKVNNCRTVEGSDVLYPNPGPDVENTSSRTAPPTCGGKMARGLRV</sequence>
<evidence type="ECO:0000256" key="1">
    <source>
        <dbReference type="SAM" id="MobiDB-lite"/>
    </source>
</evidence>
<dbReference type="GeneID" id="75828032"/>